<dbReference type="InterPro" id="IPR023582">
    <property type="entry name" value="Impact"/>
</dbReference>
<evidence type="ECO:0000313" key="3">
    <source>
        <dbReference type="EMBL" id="PCE63656.1"/>
    </source>
</evidence>
<dbReference type="RefSeq" id="WP_097442372.1">
    <property type="nucleotide sequence ID" value="NZ_NBWU01000004.1"/>
</dbReference>
<dbReference type="GO" id="GO:0006446">
    <property type="term" value="P:regulation of translational initiation"/>
    <property type="evidence" value="ECO:0007669"/>
    <property type="project" value="TreeGrafter"/>
</dbReference>
<dbReference type="InterPro" id="IPR036956">
    <property type="entry name" value="Impact_N_sf"/>
</dbReference>
<dbReference type="Gene3D" id="3.30.230.30">
    <property type="entry name" value="Impact, N-terminal domain"/>
    <property type="match status" value="1"/>
</dbReference>
<dbReference type="PANTHER" id="PTHR16301:SF20">
    <property type="entry name" value="IMPACT FAMILY MEMBER YIGZ"/>
    <property type="match status" value="1"/>
</dbReference>
<dbReference type="InterPro" id="IPR020568">
    <property type="entry name" value="Ribosomal_Su5_D2-typ_SF"/>
</dbReference>
<accession>A0A2A4G6P4</accession>
<dbReference type="Proteomes" id="UP000219559">
    <property type="component" value="Unassembled WGS sequence"/>
</dbReference>
<evidence type="ECO:0000259" key="2">
    <source>
        <dbReference type="Pfam" id="PF01205"/>
    </source>
</evidence>
<dbReference type="AlphaFoldDB" id="A0A2A4G6P4"/>
<proteinExistence type="inferred from homology"/>
<sequence length="200" mass="22373">MEDVFNTLAKPTDVVLLKDRKSKFFGYAFPVTTEEEVRPLLDDLWKRYHTACHVCYAWQLGVGATLRYRANDDGEPNNSAGMPIYGQIKAFGLTNVLVAVPRIYGGTKLGVGGLIQAYKGAAQLALKQADIVEKTVSEQFKIGFTYADMTKVMRLVNQHGLVIVNQEMTDTCVYTLEIRKSKSKQVIALFKETYGVRLLP</sequence>
<comment type="caution">
    <text evidence="3">The sequence shown here is derived from an EMBL/GenBank/DDBJ whole genome shotgun (WGS) entry which is preliminary data.</text>
</comment>
<dbReference type="EMBL" id="NBWU01000004">
    <property type="protein sequence ID" value="PCE63656.1"/>
    <property type="molecule type" value="Genomic_DNA"/>
</dbReference>
<dbReference type="OrthoDB" id="9813771at2"/>
<dbReference type="PANTHER" id="PTHR16301">
    <property type="entry name" value="IMPACT-RELATED"/>
    <property type="match status" value="1"/>
</dbReference>
<dbReference type="SUPFAM" id="SSF54211">
    <property type="entry name" value="Ribosomal protein S5 domain 2-like"/>
    <property type="match status" value="1"/>
</dbReference>
<evidence type="ECO:0000256" key="1">
    <source>
        <dbReference type="ARBA" id="ARBA00007665"/>
    </source>
</evidence>
<name>A0A2A4G6P4_9FLAO</name>
<gene>
    <name evidence="3" type="ORF">B7P33_10245</name>
</gene>
<keyword evidence="4" id="KW-1185">Reference proteome</keyword>
<organism evidence="3 4">
    <name type="scientific">Sediminicola luteus</name>
    <dbReference type="NCBI Taxonomy" id="319238"/>
    <lineage>
        <taxon>Bacteria</taxon>
        <taxon>Pseudomonadati</taxon>
        <taxon>Bacteroidota</taxon>
        <taxon>Flavobacteriia</taxon>
        <taxon>Flavobacteriales</taxon>
        <taxon>Flavobacteriaceae</taxon>
        <taxon>Sediminicola</taxon>
    </lineage>
</organism>
<feature type="domain" description="Impact N-terminal" evidence="2">
    <location>
        <begin position="20"/>
        <end position="126"/>
    </location>
</feature>
<comment type="similarity">
    <text evidence="1">Belongs to the IMPACT family.</text>
</comment>
<evidence type="ECO:0000313" key="4">
    <source>
        <dbReference type="Proteomes" id="UP000219559"/>
    </source>
</evidence>
<dbReference type="Pfam" id="PF01205">
    <property type="entry name" value="Impact_N"/>
    <property type="match status" value="1"/>
</dbReference>
<protein>
    <submittedName>
        <fullName evidence="3">YigZ family protein</fullName>
    </submittedName>
</protein>
<dbReference type="InterPro" id="IPR001498">
    <property type="entry name" value="Impact_N"/>
</dbReference>
<dbReference type="GO" id="GO:0005737">
    <property type="term" value="C:cytoplasm"/>
    <property type="evidence" value="ECO:0007669"/>
    <property type="project" value="TreeGrafter"/>
</dbReference>
<reference evidence="3 4" key="1">
    <citation type="submission" date="2017-04" db="EMBL/GenBank/DDBJ databases">
        <title>A new member of the family Flavobacteriaceae isolated from ascidians.</title>
        <authorList>
            <person name="Chen L."/>
        </authorList>
    </citation>
    <scope>NUCLEOTIDE SEQUENCE [LARGE SCALE GENOMIC DNA]</scope>
    <source>
        <strain evidence="3 4">HQA918</strain>
    </source>
</reference>